<evidence type="ECO:0000256" key="1">
    <source>
        <dbReference type="ARBA" id="ARBA00004123"/>
    </source>
</evidence>
<feature type="domain" description="DOT1" evidence="11">
    <location>
        <begin position="69"/>
        <end position="204"/>
    </location>
</feature>
<dbReference type="InterPro" id="IPR029063">
    <property type="entry name" value="SAM-dependent_MTases_sf"/>
</dbReference>
<dbReference type="Gene3D" id="3.40.50.150">
    <property type="entry name" value="Vaccinia Virus protein VP39"/>
    <property type="match status" value="1"/>
</dbReference>
<dbReference type="PANTHER" id="PTHR21451:SF0">
    <property type="entry name" value="HISTONE-LYSINE N-METHYLTRANSFERASE, H3 LYSINE-79 SPECIFIC"/>
    <property type="match status" value="1"/>
</dbReference>
<dbReference type="GO" id="GO:0032259">
    <property type="term" value="P:methylation"/>
    <property type="evidence" value="ECO:0007669"/>
    <property type="project" value="UniProtKB-KW"/>
</dbReference>
<evidence type="ECO:0000256" key="5">
    <source>
        <dbReference type="ARBA" id="ARBA00022679"/>
    </source>
</evidence>
<dbReference type="PANTHER" id="PTHR21451">
    <property type="entry name" value="HISTONE H3 METHYLTRANSFERASE"/>
    <property type="match status" value="1"/>
</dbReference>
<dbReference type="AlphaFoldDB" id="A0ABD3F0Y3"/>
<evidence type="ECO:0000256" key="9">
    <source>
        <dbReference type="ARBA" id="ARBA00029821"/>
    </source>
</evidence>
<dbReference type="GO" id="GO:0140956">
    <property type="term" value="F:histone H3K79 trimethyltransferase activity"/>
    <property type="evidence" value="ECO:0007669"/>
    <property type="project" value="UniProtKB-EC"/>
</dbReference>
<evidence type="ECO:0000256" key="10">
    <source>
        <dbReference type="ARBA" id="ARBA00047770"/>
    </source>
</evidence>
<comment type="caution">
    <text evidence="12">The sequence shown here is derived from an EMBL/GenBank/DDBJ whole genome shotgun (WGS) entry which is preliminary data.</text>
</comment>
<evidence type="ECO:0000256" key="3">
    <source>
        <dbReference type="ARBA" id="ARBA00020987"/>
    </source>
</evidence>
<reference evidence="12 13" key="1">
    <citation type="submission" date="2024-09" db="EMBL/GenBank/DDBJ databases">
        <title>Genome sequencing and assembly of Phytophthora oleae, isolate VK10A, causative agent of rot of olive drupes.</title>
        <authorList>
            <person name="Conti Taguali S."/>
            <person name="Riolo M."/>
            <person name="La Spada F."/>
            <person name="Cacciola S.O."/>
            <person name="Dionisio G."/>
        </authorList>
    </citation>
    <scope>NUCLEOTIDE SEQUENCE [LARGE SCALE GENOMIC DNA]</scope>
    <source>
        <strain evidence="12 13">VK10A</strain>
    </source>
</reference>
<gene>
    <name evidence="12" type="ORF">V7S43_014615</name>
</gene>
<dbReference type="SUPFAM" id="SSF53335">
    <property type="entry name" value="S-adenosyl-L-methionine-dependent methyltransferases"/>
    <property type="match status" value="1"/>
</dbReference>
<evidence type="ECO:0000259" key="11">
    <source>
        <dbReference type="Pfam" id="PF08123"/>
    </source>
</evidence>
<evidence type="ECO:0000313" key="13">
    <source>
        <dbReference type="Proteomes" id="UP001632037"/>
    </source>
</evidence>
<evidence type="ECO:0000256" key="2">
    <source>
        <dbReference type="ARBA" id="ARBA00012190"/>
    </source>
</evidence>
<keyword evidence="13" id="KW-1185">Reference proteome</keyword>
<evidence type="ECO:0000313" key="12">
    <source>
        <dbReference type="EMBL" id="KAL3660467.1"/>
    </source>
</evidence>
<sequence>MPGVPDLTAAVGATEASATVSASVMVTSGSETPLLTFPEVAKAISALFGDVSAADVRQQSGRMYGNAGEVLPKGVGHLATAFGPVDAKDVFLDIEAGIGNVVAQIALTTNVGACVGQEVRSELCALAVERLRNSSNNYPRLQKMIMIATDVRDAAISSKPPMCDATIVFANNLLFEEDTNLVLSRGLCAMPSARVVAVSCNFCPRHRATCSQLFCTL</sequence>
<keyword evidence="7" id="KW-0156">Chromatin regulator</keyword>
<dbReference type="Pfam" id="PF08123">
    <property type="entry name" value="DOT1"/>
    <property type="match status" value="1"/>
</dbReference>
<dbReference type="EMBL" id="JBIMZQ010000041">
    <property type="protein sequence ID" value="KAL3660467.1"/>
    <property type="molecule type" value="Genomic_DNA"/>
</dbReference>
<evidence type="ECO:0000256" key="6">
    <source>
        <dbReference type="ARBA" id="ARBA00022691"/>
    </source>
</evidence>
<keyword evidence="5" id="KW-0808">Transferase</keyword>
<organism evidence="12 13">
    <name type="scientific">Phytophthora oleae</name>
    <dbReference type="NCBI Taxonomy" id="2107226"/>
    <lineage>
        <taxon>Eukaryota</taxon>
        <taxon>Sar</taxon>
        <taxon>Stramenopiles</taxon>
        <taxon>Oomycota</taxon>
        <taxon>Peronosporomycetes</taxon>
        <taxon>Peronosporales</taxon>
        <taxon>Peronosporaceae</taxon>
        <taxon>Phytophthora</taxon>
    </lineage>
</organism>
<dbReference type="EC" id="2.1.1.360" evidence="2"/>
<keyword evidence="8" id="KW-0539">Nucleus</keyword>
<name>A0ABD3F0Y3_9STRA</name>
<protein>
    <recommendedName>
        <fullName evidence="3">Histone-lysine N-methyltransferase, H3 lysine-79 specific</fullName>
        <ecNumber evidence="2">2.1.1.360</ecNumber>
    </recommendedName>
    <alternativeName>
        <fullName evidence="9">Histone H3-K79 methyltransferase</fullName>
    </alternativeName>
</protein>
<evidence type="ECO:0000256" key="8">
    <source>
        <dbReference type="ARBA" id="ARBA00023242"/>
    </source>
</evidence>
<accession>A0ABD3F0Y3</accession>
<dbReference type="Proteomes" id="UP001632037">
    <property type="component" value="Unassembled WGS sequence"/>
</dbReference>
<keyword evidence="4" id="KW-0489">Methyltransferase</keyword>
<comment type="catalytic activity">
    <reaction evidence="10">
        <text>L-lysyl(79)-[histone H3] + 3 S-adenosyl-L-methionine = N(6),N(6),N(6)-trimethyl-L-lysyl(79)-[histone H3] + 3 S-adenosyl-L-homocysteine + 3 H(+)</text>
        <dbReference type="Rhea" id="RHEA:60328"/>
        <dbReference type="Rhea" id="RHEA-COMP:15549"/>
        <dbReference type="Rhea" id="RHEA-COMP:15552"/>
        <dbReference type="ChEBI" id="CHEBI:15378"/>
        <dbReference type="ChEBI" id="CHEBI:29969"/>
        <dbReference type="ChEBI" id="CHEBI:57856"/>
        <dbReference type="ChEBI" id="CHEBI:59789"/>
        <dbReference type="ChEBI" id="CHEBI:61961"/>
        <dbReference type="EC" id="2.1.1.360"/>
    </reaction>
</comment>
<evidence type="ECO:0000256" key="4">
    <source>
        <dbReference type="ARBA" id="ARBA00022603"/>
    </source>
</evidence>
<comment type="subcellular location">
    <subcellularLocation>
        <location evidence="1">Nucleus</location>
    </subcellularLocation>
</comment>
<keyword evidence="6" id="KW-0949">S-adenosyl-L-methionine</keyword>
<dbReference type="GO" id="GO:0005634">
    <property type="term" value="C:nucleus"/>
    <property type="evidence" value="ECO:0007669"/>
    <property type="project" value="UniProtKB-SubCell"/>
</dbReference>
<proteinExistence type="predicted"/>
<dbReference type="InterPro" id="IPR025789">
    <property type="entry name" value="DOT1_dom"/>
</dbReference>
<dbReference type="InterPro" id="IPR030445">
    <property type="entry name" value="H3-K79_meTrfase"/>
</dbReference>
<evidence type="ECO:0000256" key="7">
    <source>
        <dbReference type="ARBA" id="ARBA00022853"/>
    </source>
</evidence>